<reference evidence="2" key="2">
    <citation type="submission" date="2018-05" db="EMBL/GenBank/DDBJ databases">
        <title>OmerRS3 (Oryza meridionalis Reference Sequence Version 3).</title>
        <authorList>
            <person name="Zhang J."/>
            <person name="Kudrna D."/>
            <person name="Lee S."/>
            <person name="Talag J."/>
            <person name="Welchert J."/>
            <person name="Wing R.A."/>
        </authorList>
    </citation>
    <scope>NUCLEOTIDE SEQUENCE [LARGE SCALE GENOMIC DNA]</scope>
    <source>
        <strain evidence="2">cv. OR44</strain>
    </source>
</reference>
<reference evidence="2" key="1">
    <citation type="submission" date="2015-04" db="UniProtKB">
        <authorList>
            <consortium name="EnsemblPlants"/>
        </authorList>
    </citation>
    <scope>IDENTIFICATION</scope>
</reference>
<accession>A0A0E0CX24</accession>
<dbReference type="EnsemblPlants" id="OMERI03G07780.1">
    <property type="protein sequence ID" value="OMERI03G07780.1"/>
    <property type="gene ID" value="OMERI03G07780"/>
</dbReference>
<dbReference type="HOGENOM" id="CLU_2798272_0_0_1"/>
<name>A0A0E0CX24_9ORYZ</name>
<feature type="region of interest" description="Disordered" evidence="1">
    <location>
        <begin position="1"/>
        <end position="68"/>
    </location>
</feature>
<protein>
    <submittedName>
        <fullName evidence="2">Uncharacterized protein</fullName>
    </submittedName>
</protein>
<keyword evidence="3" id="KW-1185">Reference proteome</keyword>
<evidence type="ECO:0000256" key="1">
    <source>
        <dbReference type="SAM" id="MobiDB-lite"/>
    </source>
</evidence>
<evidence type="ECO:0000313" key="2">
    <source>
        <dbReference type="EnsemblPlants" id="OMERI03G07780.1"/>
    </source>
</evidence>
<dbReference type="AlphaFoldDB" id="A0A0E0CX24"/>
<proteinExistence type="predicted"/>
<evidence type="ECO:0000313" key="3">
    <source>
        <dbReference type="Proteomes" id="UP000008021"/>
    </source>
</evidence>
<dbReference type="Proteomes" id="UP000008021">
    <property type="component" value="Chromosome 3"/>
</dbReference>
<sequence>MGSIRAVQASERSRFYHRVGSSHTRNRRKTGWSSSSRRPLLPFPHPRRRSPDSGEPPSPPPAWRTSPR</sequence>
<organism evidence="2">
    <name type="scientific">Oryza meridionalis</name>
    <dbReference type="NCBI Taxonomy" id="40149"/>
    <lineage>
        <taxon>Eukaryota</taxon>
        <taxon>Viridiplantae</taxon>
        <taxon>Streptophyta</taxon>
        <taxon>Embryophyta</taxon>
        <taxon>Tracheophyta</taxon>
        <taxon>Spermatophyta</taxon>
        <taxon>Magnoliopsida</taxon>
        <taxon>Liliopsida</taxon>
        <taxon>Poales</taxon>
        <taxon>Poaceae</taxon>
        <taxon>BOP clade</taxon>
        <taxon>Oryzoideae</taxon>
        <taxon>Oryzeae</taxon>
        <taxon>Oryzinae</taxon>
        <taxon>Oryza</taxon>
    </lineage>
</organism>
<dbReference type="Gramene" id="OMERI03G07780.1">
    <property type="protein sequence ID" value="OMERI03G07780.1"/>
    <property type="gene ID" value="OMERI03G07780"/>
</dbReference>